<protein>
    <submittedName>
        <fullName evidence="2">DUF2784 domain-containing protein</fullName>
    </submittedName>
</protein>
<keyword evidence="3" id="KW-1185">Reference proteome</keyword>
<gene>
    <name evidence="2" type="ORF">ACFSJG_01525</name>
</gene>
<dbReference type="InterPro" id="IPR021218">
    <property type="entry name" value="DUF2784"/>
</dbReference>
<proteinExistence type="predicted"/>
<name>A0ABW4P1K9_9NOCA</name>
<dbReference type="RefSeq" id="WP_378483510.1">
    <property type="nucleotide sequence ID" value="NZ_JBHUFB010000002.1"/>
</dbReference>
<dbReference type="Pfam" id="PF10861">
    <property type="entry name" value="DUF2784"/>
    <property type="match status" value="1"/>
</dbReference>
<organism evidence="2 3">
    <name type="scientific">Rhodococcus gannanensis</name>
    <dbReference type="NCBI Taxonomy" id="1960308"/>
    <lineage>
        <taxon>Bacteria</taxon>
        <taxon>Bacillati</taxon>
        <taxon>Actinomycetota</taxon>
        <taxon>Actinomycetes</taxon>
        <taxon>Mycobacteriales</taxon>
        <taxon>Nocardiaceae</taxon>
        <taxon>Rhodococcus</taxon>
    </lineage>
</organism>
<evidence type="ECO:0000313" key="2">
    <source>
        <dbReference type="EMBL" id="MFD1810880.1"/>
    </source>
</evidence>
<feature type="transmembrane region" description="Helical" evidence="1">
    <location>
        <begin position="85"/>
        <end position="102"/>
    </location>
</feature>
<feature type="transmembrane region" description="Helical" evidence="1">
    <location>
        <begin position="28"/>
        <end position="50"/>
    </location>
</feature>
<keyword evidence="1" id="KW-0472">Membrane</keyword>
<dbReference type="EMBL" id="JBHUFB010000002">
    <property type="protein sequence ID" value="MFD1810880.1"/>
    <property type="molecule type" value="Genomic_DNA"/>
</dbReference>
<evidence type="ECO:0000313" key="3">
    <source>
        <dbReference type="Proteomes" id="UP001597286"/>
    </source>
</evidence>
<sequence length="116" mass="12835">MALHFAFIGYLVFGGFVAWRWPRTLVLHVGAVVWGIGSVLVGYECPLTWLQNWARESDGRPPLPSSGFIAHYLTGVVYPESAVNLVRLLVVVVIVGSWVGCVRRVRHAWSAPHPVS</sequence>
<dbReference type="Proteomes" id="UP001597286">
    <property type="component" value="Unassembled WGS sequence"/>
</dbReference>
<keyword evidence="1" id="KW-0812">Transmembrane</keyword>
<keyword evidence="1" id="KW-1133">Transmembrane helix</keyword>
<accession>A0ABW4P1K9</accession>
<comment type="caution">
    <text evidence="2">The sequence shown here is derived from an EMBL/GenBank/DDBJ whole genome shotgun (WGS) entry which is preliminary data.</text>
</comment>
<reference evidence="3" key="1">
    <citation type="journal article" date="2019" name="Int. J. Syst. Evol. Microbiol.">
        <title>The Global Catalogue of Microorganisms (GCM) 10K type strain sequencing project: providing services to taxonomists for standard genome sequencing and annotation.</title>
        <authorList>
            <consortium name="The Broad Institute Genomics Platform"/>
            <consortium name="The Broad Institute Genome Sequencing Center for Infectious Disease"/>
            <person name="Wu L."/>
            <person name="Ma J."/>
        </authorList>
    </citation>
    <scope>NUCLEOTIDE SEQUENCE [LARGE SCALE GENOMIC DNA]</scope>
    <source>
        <strain evidence="3">DT72</strain>
    </source>
</reference>
<evidence type="ECO:0000256" key="1">
    <source>
        <dbReference type="SAM" id="Phobius"/>
    </source>
</evidence>